<feature type="compositionally biased region" description="Basic and acidic residues" evidence="1">
    <location>
        <begin position="59"/>
        <end position="70"/>
    </location>
</feature>
<name>A0ABQ9X221_9EUKA</name>
<comment type="caution">
    <text evidence="2">The sequence shown here is derived from an EMBL/GenBank/DDBJ whole genome shotgun (WGS) entry which is preliminary data.</text>
</comment>
<protein>
    <submittedName>
        <fullName evidence="2">Uncharacterized protein</fullName>
    </submittedName>
</protein>
<gene>
    <name evidence="2" type="ORF">BLNAU_19255</name>
</gene>
<reference evidence="2 3" key="1">
    <citation type="journal article" date="2022" name="bioRxiv">
        <title>Genomics of Preaxostyla Flagellates Illuminates Evolutionary Transitions and the Path Towards Mitochondrial Loss.</title>
        <authorList>
            <person name="Novak L.V.F."/>
            <person name="Treitli S.C."/>
            <person name="Pyrih J."/>
            <person name="Halakuc P."/>
            <person name="Pipaliya S.V."/>
            <person name="Vacek V."/>
            <person name="Brzon O."/>
            <person name="Soukal P."/>
            <person name="Eme L."/>
            <person name="Dacks J.B."/>
            <person name="Karnkowska A."/>
            <person name="Elias M."/>
            <person name="Hampl V."/>
        </authorList>
    </citation>
    <scope>NUCLEOTIDE SEQUENCE [LARGE SCALE GENOMIC DNA]</scope>
    <source>
        <strain evidence="2">NAU3</strain>
        <tissue evidence="2">Gut</tissue>
    </source>
</reference>
<proteinExistence type="predicted"/>
<dbReference type="EMBL" id="JARBJD010000246">
    <property type="protein sequence ID" value="KAK2945830.1"/>
    <property type="molecule type" value="Genomic_DNA"/>
</dbReference>
<evidence type="ECO:0000313" key="2">
    <source>
        <dbReference type="EMBL" id="KAK2945830.1"/>
    </source>
</evidence>
<sequence>MLSKNRRLPHQMPQKSLQANFIAATKSDIFPISSPLLRRRHSRDDVHRSEPHPGGNDGDGDKESTEWREQAVEHHSTVIGLASLVSSYVRVHSCTILLNGLTSPFWVSGGMGDADHSMVFVECSHQSPSSPTLLPLRLSQRLLSSSLDICADSLSGTAIMDINRGGNLVCQNTSFTRSKRTEPAHSYQHHIQQKEPEETSLSFFLCTFKDIPSNGRGGGLKSSFTLLECCFEGCEARIGHRFHKLTTVTSDRIDTDQLCGISSSALLPDPTITASLQSVGVEQTGDDTITITATLSQSITGQLFLLVDNTYTTLDPSQPCRVPFSTPKLEMCVEMKDSTLSKGPFFTPTLDVSSCKCVSGEKGVAGISCVS</sequence>
<accession>A0ABQ9X221</accession>
<evidence type="ECO:0000256" key="1">
    <source>
        <dbReference type="SAM" id="MobiDB-lite"/>
    </source>
</evidence>
<keyword evidence="3" id="KW-1185">Reference proteome</keyword>
<organism evidence="2 3">
    <name type="scientific">Blattamonas nauphoetae</name>
    <dbReference type="NCBI Taxonomy" id="2049346"/>
    <lineage>
        <taxon>Eukaryota</taxon>
        <taxon>Metamonada</taxon>
        <taxon>Preaxostyla</taxon>
        <taxon>Oxymonadida</taxon>
        <taxon>Blattamonas</taxon>
    </lineage>
</organism>
<feature type="compositionally biased region" description="Basic and acidic residues" evidence="1">
    <location>
        <begin position="42"/>
        <end position="51"/>
    </location>
</feature>
<feature type="region of interest" description="Disordered" evidence="1">
    <location>
        <begin position="40"/>
        <end position="70"/>
    </location>
</feature>
<dbReference type="Proteomes" id="UP001281761">
    <property type="component" value="Unassembled WGS sequence"/>
</dbReference>
<evidence type="ECO:0000313" key="3">
    <source>
        <dbReference type="Proteomes" id="UP001281761"/>
    </source>
</evidence>